<evidence type="ECO:0000313" key="2">
    <source>
        <dbReference type="WBParaSite" id="RSKR_0000037500.1"/>
    </source>
</evidence>
<organism evidence="1 2">
    <name type="scientific">Rhabditophanes sp. KR3021</name>
    <dbReference type="NCBI Taxonomy" id="114890"/>
    <lineage>
        <taxon>Eukaryota</taxon>
        <taxon>Metazoa</taxon>
        <taxon>Ecdysozoa</taxon>
        <taxon>Nematoda</taxon>
        <taxon>Chromadorea</taxon>
        <taxon>Rhabditida</taxon>
        <taxon>Tylenchina</taxon>
        <taxon>Panagrolaimomorpha</taxon>
        <taxon>Strongyloidoidea</taxon>
        <taxon>Alloionematidae</taxon>
        <taxon>Rhabditophanes</taxon>
    </lineage>
</organism>
<reference evidence="2" key="1">
    <citation type="submission" date="2016-11" db="UniProtKB">
        <authorList>
            <consortium name="WormBaseParasite"/>
        </authorList>
    </citation>
    <scope>IDENTIFICATION</scope>
    <source>
        <strain evidence="2">KR3021</strain>
    </source>
</reference>
<sequence>MDSKAYSFAFKYSDNVQSTPLDEAESNSTTSKVEEHLEAITRYLEKVIFDNFDTIGKDVIVHDILLALHSDECAELLHQAIKKLFNKYMDKIFDECFGGDLTATGYSFEKALLKFIGELNDTISKTEYVLRRHNEAFFMRNSNLSSIRSLWISLFVKKSKKANDFKKNVVSLLSCGLKDLSQNKLESLDKCKTIVKFLFGTPLKGQIIDCVSNEVMFSIVREEKKEFSDIKENVTYIAKNITDLIGAISRIPLSQYIPVTYEMDDKAIEYEDKSIFSMRCYEHDPDEIYIMAEPVVNNPRDHELRPKLDTTTIINNPVYFFKDVGIVEHVREHYIRTYQDFLLQNIKIPLEGKDYDTLHLIFDLFIKYTNSTDDLIKMYIQYIIEEIAKIERGTKLSDFTAVGLFIKLHFYFIDISTKAFNGNPKFTIAIQTAFKEGLKAIAKFNVGEYIAKYMHSQIRKGLPDIEKVEFGEIMSNCINLLRYVEGKESFAHHYTFYLAKRLLDAKKANVEVENQILKSLKAEIGDRLTYKWEHMVTDMTLSDDIMTTFHDHLKSSEISNDFGFEFKVKILTAQRWPTHKAAGNIGLPSFLLNPRQQFYDFYTKKYAKKKLAFNHDQDSITIRTNFANGSKELEMGMCHACVLLLFEDRDQYLANEISEMTFMSKEDTASSIQSLVAQNILKKSSKRMANDDGNSTEEDKEYLNFNVEFTSKSNKVVIKKQTHKPNVEKPAISQEDIVNDRKFRIECYIVSFLKKEKSLTFQALHTLINEKMKIPIPTAEFKEKIESLISKNFCARSTEDMSTYVYVT</sequence>
<evidence type="ECO:0000313" key="1">
    <source>
        <dbReference type="Proteomes" id="UP000095286"/>
    </source>
</evidence>
<dbReference type="Proteomes" id="UP000095286">
    <property type="component" value="Unplaced"/>
</dbReference>
<proteinExistence type="predicted"/>
<protein>
    <submittedName>
        <fullName evidence="2">CULLIN_2 domain-containing protein</fullName>
    </submittedName>
</protein>
<dbReference type="WBParaSite" id="RSKR_0000037500.1">
    <property type="protein sequence ID" value="RSKR_0000037500.1"/>
    <property type="gene ID" value="RSKR_0000037500"/>
</dbReference>
<accession>A0AC35TGS0</accession>
<name>A0AC35TGS0_9BILA</name>